<proteinExistence type="predicted"/>
<dbReference type="EMBL" id="QGKY02001250">
    <property type="protein sequence ID" value="KAF2561018.1"/>
    <property type="molecule type" value="Genomic_DNA"/>
</dbReference>
<comment type="caution">
    <text evidence="1">The sequence shown here is derived from an EMBL/GenBank/DDBJ whole genome shotgun (WGS) entry which is preliminary data.</text>
</comment>
<gene>
    <name evidence="2" type="ORF">F2Q68_00010231</name>
    <name evidence="1" type="ORF">F2Q70_00017280</name>
</gene>
<accession>A0A8S9I0I5</accession>
<dbReference type="AlphaFoldDB" id="A0A8S9I0I5"/>
<reference evidence="1" key="1">
    <citation type="submission" date="2019-12" db="EMBL/GenBank/DDBJ databases">
        <title>Genome sequencing and annotation of Brassica cretica.</title>
        <authorList>
            <person name="Studholme D.J."/>
            <person name="Sarris P.F."/>
        </authorList>
    </citation>
    <scope>NUCLEOTIDE SEQUENCE</scope>
    <source>
        <strain evidence="2">PFS-001/15</strain>
        <strain evidence="1">PFS-102/07</strain>
        <tissue evidence="1">Leaf</tissue>
    </source>
</reference>
<dbReference type="Proteomes" id="UP000712281">
    <property type="component" value="Unassembled WGS sequence"/>
</dbReference>
<organism evidence="1">
    <name type="scientific">Brassica cretica</name>
    <name type="common">Mustard</name>
    <dbReference type="NCBI Taxonomy" id="69181"/>
    <lineage>
        <taxon>Eukaryota</taxon>
        <taxon>Viridiplantae</taxon>
        <taxon>Streptophyta</taxon>
        <taxon>Embryophyta</taxon>
        <taxon>Tracheophyta</taxon>
        <taxon>Spermatophyta</taxon>
        <taxon>Magnoliopsida</taxon>
        <taxon>eudicotyledons</taxon>
        <taxon>Gunneridae</taxon>
        <taxon>Pentapetalae</taxon>
        <taxon>rosids</taxon>
        <taxon>malvids</taxon>
        <taxon>Brassicales</taxon>
        <taxon>Brassicaceae</taxon>
        <taxon>Brassiceae</taxon>
        <taxon>Brassica</taxon>
    </lineage>
</organism>
<dbReference type="EMBL" id="QGKW02000717">
    <property type="protein sequence ID" value="KAF2598916.1"/>
    <property type="molecule type" value="Genomic_DNA"/>
</dbReference>
<evidence type="ECO:0000313" key="2">
    <source>
        <dbReference type="EMBL" id="KAF2598916.1"/>
    </source>
</evidence>
<name>A0A8S9I0I5_BRACR</name>
<protein>
    <submittedName>
        <fullName evidence="1">Uncharacterized protein</fullName>
    </submittedName>
</protein>
<sequence>MARNAKWVRYGLREIALKGRRECMDKCRIDVSESSVANGNALPRECVAILFELLSHLIPSKGMCIGS</sequence>
<evidence type="ECO:0000313" key="1">
    <source>
        <dbReference type="EMBL" id="KAF2561018.1"/>
    </source>
</evidence>